<sequence length="185" mass="21517">MGREESGEVLSREPLIFRPSLLLSLPNAYDGLFSHFFNRSCLGCGTVPSRAFICLLCSQLVCVGDCCKITQSDMDQEDHISNEVDRHVQQYEHGVAPFLVLNSSLIVIVKKGRGLIWGTVYLDVHGEEDRMLKRGKPLYLSEQRWEALQRDWVEKDFTRASSPWIDIERFYQYLRDPSIYEYRYI</sequence>
<dbReference type="EC" id="2.3.2.27" evidence="1"/>
<dbReference type="GO" id="GO:0008270">
    <property type="term" value="F:zinc ion binding"/>
    <property type="evidence" value="ECO:0007669"/>
    <property type="project" value="UniProtKB-UniRule"/>
</dbReference>
<keyword evidence="1" id="KW-0479">Metal-binding</keyword>
<keyword evidence="1" id="KW-0863">Zinc-finger</keyword>
<proteinExistence type="inferred from homology"/>
<dbReference type="GO" id="GO:0016567">
    <property type="term" value="P:protein ubiquitination"/>
    <property type="evidence" value="ECO:0007669"/>
    <property type="project" value="UniProtKB-UniRule"/>
</dbReference>
<dbReference type="WBParaSite" id="MBELARI_LOCUS21639">
    <property type="protein sequence ID" value="MBELARI_LOCUS21639"/>
    <property type="gene ID" value="MBELARI_LOCUS21639"/>
</dbReference>
<dbReference type="AlphaFoldDB" id="A0AAF3F514"/>
<dbReference type="InterPro" id="IPR039164">
    <property type="entry name" value="UBR1-like"/>
</dbReference>
<dbReference type="GO" id="GO:0000151">
    <property type="term" value="C:ubiquitin ligase complex"/>
    <property type="evidence" value="ECO:0007669"/>
    <property type="project" value="TreeGrafter"/>
</dbReference>
<evidence type="ECO:0000256" key="1">
    <source>
        <dbReference type="RuleBase" id="RU366018"/>
    </source>
</evidence>
<comment type="catalytic activity">
    <reaction evidence="1">
        <text>S-ubiquitinyl-[E2 ubiquitin-conjugating enzyme]-L-cysteine + [acceptor protein]-L-lysine = [E2 ubiquitin-conjugating enzyme]-L-cysteine + N(6)-ubiquitinyl-[acceptor protein]-L-lysine.</text>
        <dbReference type="EC" id="2.3.2.27"/>
    </reaction>
</comment>
<dbReference type="PANTHER" id="PTHR21497:SF39">
    <property type="entry name" value="E3 UBIQUITIN-PROTEIN LIGASE UBR3"/>
    <property type="match status" value="1"/>
</dbReference>
<feature type="domain" description="E3 ubiquitin-protein ligase UBR-like C-terminal" evidence="2">
    <location>
        <begin position="11"/>
        <end position="153"/>
    </location>
</feature>
<dbReference type="InterPro" id="IPR044046">
    <property type="entry name" value="E3_ligase_UBR-like_C"/>
</dbReference>
<reference evidence="4" key="1">
    <citation type="submission" date="2024-02" db="UniProtKB">
        <authorList>
            <consortium name="WormBaseParasite"/>
        </authorList>
    </citation>
    <scope>IDENTIFICATION</scope>
</reference>
<keyword evidence="1" id="KW-0833">Ubl conjugation pathway</keyword>
<evidence type="ECO:0000259" key="2">
    <source>
        <dbReference type="Pfam" id="PF18995"/>
    </source>
</evidence>
<dbReference type="Proteomes" id="UP000887575">
    <property type="component" value="Unassembled WGS sequence"/>
</dbReference>
<evidence type="ECO:0000313" key="3">
    <source>
        <dbReference type="Proteomes" id="UP000887575"/>
    </source>
</evidence>
<name>A0AAF3F514_9BILA</name>
<keyword evidence="1" id="KW-0808">Transferase</keyword>
<organism evidence="3 4">
    <name type="scientific">Mesorhabditis belari</name>
    <dbReference type="NCBI Taxonomy" id="2138241"/>
    <lineage>
        <taxon>Eukaryota</taxon>
        <taxon>Metazoa</taxon>
        <taxon>Ecdysozoa</taxon>
        <taxon>Nematoda</taxon>
        <taxon>Chromadorea</taxon>
        <taxon>Rhabditida</taxon>
        <taxon>Rhabditina</taxon>
        <taxon>Rhabditomorpha</taxon>
        <taxon>Rhabditoidea</taxon>
        <taxon>Rhabditidae</taxon>
        <taxon>Mesorhabditinae</taxon>
        <taxon>Mesorhabditis</taxon>
    </lineage>
</organism>
<dbReference type="GO" id="GO:0071596">
    <property type="term" value="P:ubiquitin-dependent protein catabolic process via the N-end rule pathway"/>
    <property type="evidence" value="ECO:0007669"/>
    <property type="project" value="UniProtKB-UniRule"/>
</dbReference>
<keyword evidence="1" id="KW-0862">Zinc</keyword>
<keyword evidence="3" id="KW-1185">Reference proteome</keyword>
<dbReference type="PANTHER" id="PTHR21497">
    <property type="entry name" value="UBIQUITIN LIGASE E3 ALPHA-RELATED"/>
    <property type="match status" value="1"/>
</dbReference>
<dbReference type="GO" id="GO:0061630">
    <property type="term" value="F:ubiquitin protein ligase activity"/>
    <property type="evidence" value="ECO:0007669"/>
    <property type="project" value="UniProtKB-UniRule"/>
</dbReference>
<comment type="similarity">
    <text evidence="1">Belongs to the E3 ubiquitin-protein ligase UBR1-like family.</text>
</comment>
<accession>A0AAF3F514</accession>
<comment type="pathway">
    <text evidence="1">Protein modification; protein ubiquitination.</text>
</comment>
<evidence type="ECO:0000313" key="4">
    <source>
        <dbReference type="WBParaSite" id="MBELARI_LOCUS21639"/>
    </source>
</evidence>
<protein>
    <recommendedName>
        <fullName evidence="1">E3 ubiquitin-protein ligase</fullName>
        <ecNumber evidence="1">2.3.2.27</ecNumber>
    </recommendedName>
</protein>
<comment type="function">
    <text evidence="1">Ubiquitin ligase protein which is a component of the N-end rule pathway. Recognizes and binds to proteins bearing specific N-terminal residues that are destabilizing according to the N-end rule, leading to their ubiquitination and subsequent degradation.</text>
</comment>
<dbReference type="Pfam" id="PF18995">
    <property type="entry name" value="PRT6_C"/>
    <property type="match status" value="1"/>
</dbReference>
<dbReference type="GO" id="GO:0005737">
    <property type="term" value="C:cytoplasm"/>
    <property type="evidence" value="ECO:0007669"/>
    <property type="project" value="TreeGrafter"/>
</dbReference>